<keyword evidence="7" id="KW-0378">Hydrolase</keyword>
<evidence type="ECO:0000256" key="2">
    <source>
        <dbReference type="ARBA" id="ARBA00004123"/>
    </source>
</evidence>
<evidence type="ECO:0000259" key="11">
    <source>
        <dbReference type="PROSITE" id="PS50235"/>
    </source>
</evidence>
<dbReference type="PANTHER" id="PTHR24006">
    <property type="entry name" value="UBIQUITIN CARBOXYL-TERMINAL HYDROLASE"/>
    <property type="match status" value="1"/>
</dbReference>
<comment type="caution">
    <text evidence="13">The sequence shown here is derived from an EMBL/GenBank/DDBJ whole genome shotgun (WGS) entry which is preliminary data.</text>
</comment>
<dbReference type="InterPro" id="IPR001394">
    <property type="entry name" value="Peptidase_C19_UCH"/>
</dbReference>
<evidence type="ECO:0000313" key="13">
    <source>
        <dbReference type="EMBL" id="KAK9809511.1"/>
    </source>
</evidence>
<comment type="similarity">
    <text evidence="3">Belongs to the peptidase C19 family.</text>
</comment>
<dbReference type="Gene3D" id="3.90.70.10">
    <property type="entry name" value="Cysteine proteinases"/>
    <property type="match status" value="1"/>
</dbReference>
<feature type="compositionally biased region" description="Basic and acidic residues" evidence="10">
    <location>
        <begin position="375"/>
        <end position="384"/>
    </location>
</feature>
<dbReference type="PROSITE" id="PS00972">
    <property type="entry name" value="USP_1"/>
    <property type="match status" value="1"/>
</dbReference>
<feature type="compositionally biased region" description="Low complexity" evidence="10">
    <location>
        <begin position="902"/>
        <end position="919"/>
    </location>
</feature>
<dbReference type="InterPro" id="IPR018200">
    <property type="entry name" value="USP_CS"/>
</dbReference>
<name>A0AAW1PJ95_9CHLO</name>
<dbReference type="InterPro" id="IPR028889">
    <property type="entry name" value="USP"/>
</dbReference>
<dbReference type="PROSITE" id="PS50235">
    <property type="entry name" value="USP_3"/>
    <property type="match status" value="1"/>
</dbReference>
<dbReference type="InterPro" id="IPR038765">
    <property type="entry name" value="Papain-like_cys_pep_sf"/>
</dbReference>
<feature type="compositionally biased region" description="Low complexity" evidence="10">
    <location>
        <begin position="583"/>
        <end position="596"/>
    </location>
</feature>
<evidence type="ECO:0000256" key="3">
    <source>
        <dbReference type="ARBA" id="ARBA00009085"/>
    </source>
</evidence>
<keyword evidence="5" id="KW-0645">Protease</keyword>
<keyword evidence="8" id="KW-0788">Thiol protease</keyword>
<dbReference type="GO" id="GO:0005634">
    <property type="term" value="C:nucleus"/>
    <property type="evidence" value="ECO:0007669"/>
    <property type="project" value="UniProtKB-SubCell"/>
</dbReference>
<feature type="region of interest" description="Disordered" evidence="10">
    <location>
        <begin position="567"/>
        <end position="598"/>
    </location>
</feature>
<keyword evidence="14" id="KW-1185">Reference proteome</keyword>
<feature type="compositionally biased region" description="Polar residues" evidence="10">
    <location>
        <begin position="884"/>
        <end position="901"/>
    </location>
</feature>
<dbReference type="GO" id="GO:0004843">
    <property type="term" value="F:cysteine-type deubiquitinase activity"/>
    <property type="evidence" value="ECO:0007669"/>
    <property type="project" value="UniProtKB-EC"/>
</dbReference>
<dbReference type="PROSITE" id="PS51283">
    <property type="entry name" value="DUSP"/>
    <property type="match status" value="1"/>
</dbReference>
<proteinExistence type="inferred from homology"/>
<dbReference type="Pfam" id="PF00443">
    <property type="entry name" value="UCH"/>
    <property type="match status" value="1"/>
</dbReference>
<feature type="domain" description="DUSP" evidence="12">
    <location>
        <begin position="736"/>
        <end position="872"/>
    </location>
</feature>
<organism evidence="13 14">
    <name type="scientific">Symbiochloris irregularis</name>
    <dbReference type="NCBI Taxonomy" id="706552"/>
    <lineage>
        <taxon>Eukaryota</taxon>
        <taxon>Viridiplantae</taxon>
        <taxon>Chlorophyta</taxon>
        <taxon>core chlorophytes</taxon>
        <taxon>Trebouxiophyceae</taxon>
        <taxon>Trebouxiales</taxon>
        <taxon>Trebouxiaceae</taxon>
        <taxon>Symbiochloris</taxon>
    </lineage>
</organism>
<evidence type="ECO:0000259" key="12">
    <source>
        <dbReference type="PROSITE" id="PS51283"/>
    </source>
</evidence>
<evidence type="ECO:0000256" key="1">
    <source>
        <dbReference type="ARBA" id="ARBA00000707"/>
    </source>
</evidence>
<dbReference type="Proteomes" id="UP001465755">
    <property type="component" value="Unassembled WGS sequence"/>
</dbReference>
<evidence type="ECO:0000256" key="10">
    <source>
        <dbReference type="SAM" id="MobiDB-lite"/>
    </source>
</evidence>
<dbReference type="AlphaFoldDB" id="A0AAW1PJ95"/>
<sequence length="1116" mass="121847">MIVSDAEYLAILGVPEPPCPDPYDKACKNRKDNPNCFCGLIPAEGSYRRKGLWQKDAEALLVLGEDPSKSKREAPDTPVGLRNLGNLCYANSALQCLFMTPPLRQGLFQVEDLLGSCDGLLQIRELFAQLQSCPYGSADPSAFVASLNLNHAIQQDSQEFFKLLLSMLENRLRQSSRQEVRELVPQLFKGMSVYETICNTCGQPSEGSRRPMGFYELDVQVRAQNTLEHALETLLGAEELAGDNQYRCESCACKRNATRQMRIRALPPHLCLSLQRFVFNMKTLTRVKAADKISFPLEMDLSGLVTPASMGGPQANGHAHHHHNNSAGEQLYDLAAILIHKGGSATSGHYVAHVREEGTGRWWRFDDESVRLMEKGPLGEHGDHGVQSTAAAEKRALHKNKRKAEAMTSSAEGPSRTSFEKEASPPQQQDAGRITSANAYMLMYRQRSSPATAGKAGGTAAASTPELPASLQTVVDQQLAQFLEQEQKYQETHEKLSNQLMDRRILVRQVILEAPVTHPDMTHRWVGGDWLRNWADSERDVPLEDSSLLCPHGALHPTSIPDAKRMSSSAWEKLHSSLPAPTPADTAPADSAPQPQGAQAETMMELLNLSEGSVHESGYYVSKTWLVAFKKRGGKTVGASPVEGICCPHGRLLPEASGNRAKRAAIPLPVWQHITHLWYSEPRSAPQQSDEGRSHHSGPAAVPAELAAFPVATSHECESCLVDLSADQAAGQDAREKREAQRSAAPQAAAATAVYLTPGTDYCLIPRAWLQGWRAYVSAGQGRRPGTADSAVMSQQQPLPLAEVMPTMMCCCPDHAPTQRLEFPPPTVSKKRGRWVTEEGDTDVWEVREMGDWRQLASLYEHTTSPHKRRALQPVRCRLVQGTRPSLTDTAHNDPSQAQGPSTSTAHDSSQAQAASSPAVTNARGKGVIEGARADEVVLGPDLKPLQGPAAATDKEAWLESDPLACATAQAQRESARQTAAMSYLDAEFWVEVVPKMANTSDPRLLFGERKSRRTRKGRAAIRVGALSTLWQVKLAITEALNVHAKNLQVYGRQGNGWKELVGDDLCLGEHGVQLGDEFRVIDTGTVDNEDLTDLCSSPNGEIERGFAGTALTGMA</sequence>
<evidence type="ECO:0000256" key="7">
    <source>
        <dbReference type="ARBA" id="ARBA00022801"/>
    </source>
</evidence>
<feature type="region of interest" description="Disordered" evidence="10">
    <location>
        <begin position="884"/>
        <end position="924"/>
    </location>
</feature>
<feature type="compositionally biased region" description="Polar residues" evidence="10">
    <location>
        <begin position="407"/>
        <end position="417"/>
    </location>
</feature>
<evidence type="ECO:0000256" key="6">
    <source>
        <dbReference type="ARBA" id="ARBA00022786"/>
    </source>
</evidence>
<dbReference type="InterPro" id="IPR050164">
    <property type="entry name" value="Peptidase_C19"/>
</dbReference>
<comment type="subcellular location">
    <subcellularLocation>
        <location evidence="2">Nucleus</location>
    </subcellularLocation>
</comment>
<accession>A0AAW1PJ95</accession>
<evidence type="ECO:0000256" key="8">
    <source>
        <dbReference type="ARBA" id="ARBA00022807"/>
    </source>
</evidence>
<dbReference type="PANTHER" id="PTHR24006:SF722">
    <property type="entry name" value="UBIQUITIN CARBOXYL-TERMINAL HYDROLASE 48"/>
    <property type="match status" value="1"/>
</dbReference>
<keyword evidence="9" id="KW-0539">Nucleus</keyword>
<evidence type="ECO:0000256" key="5">
    <source>
        <dbReference type="ARBA" id="ARBA00022670"/>
    </source>
</evidence>
<dbReference type="EMBL" id="JALJOQ010000019">
    <property type="protein sequence ID" value="KAK9809511.1"/>
    <property type="molecule type" value="Genomic_DNA"/>
</dbReference>
<comment type="catalytic activity">
    <reaction evidence="1">
        <text>Thiol-dependent hydrolysis of ester, thioester, amide, peptide and isopeptide bonds formed by the C-terminal Gly of ubiquitin (a 76-residue protein attached to proteins as an intracellular targeting signal).</text>
        <dbReference type="EC" id="3.4.19.12"/>
    </reaction>
</comment>
<dbReference type="GO" id="GO:0006508">
    <property type="term" value="P:proteolysis"/>
    <property type="evidence" value="ECO:0007669"/>
    <property type="project" value="UniProtKB-KW"/>
</dbReference>
<dbReference type="PROSITE" id="PS00973">
    <property type="entry name" value="USP_2"/>
    <property type="match status" value="1"/>
</dbReference>
<reference evidence="13 14" key="1">
    <citation type="journal article" date="2024" name="Nat. Commun.">
        <title>Phylogenomics reveals the evolutionary origins of lichenization in chlorophyte algae.</title>
        <authorList>
            <person name="Puginier C."/>
            <person name="Libourel C."/>
            <person name="Otte J."/>
            <person name="Skaloud P."/>
            <person name="Haon M."/>
            <person name="Grisel S."/>
            <person name="Petersen M."/>
            <person name="Berrin J.G."/>
            <person name="Delaux P.M."/>
            <person name="Dal Grande F."/>
            <person name="Keller J."/>
        </authorList>
    </citation>
    <scope>NUCLEOTIDE SEQUENCE [LARGE SCALE GENOMIC DNA]</scope>
    <source>
        <strain evidence="13 14">SAG 2036</strain>
    </source>
</reference>
<feature type="domain" description="USP" evidence="11">
    <location>
        <begin position="79"/>
        <end position="447"/>
    </location>
</feature>
<gene>
    <name evidence="13" type="ORF">WJX73_006526</name>
</gene>
<dbReference type="EC" id="3.4.19.12" evidence="4"/>
<dbReference type="InterPro" id="IPR006615">
    <property type="entry name" value="Pept_C19_DUSP"/>
</dbReference>
<evidence type="ECO:0000256" key="4">
    <source>
        <dbReference type="ARBA" id="ARBA00012759"/>
    </source>
</evidence>
<keyword evidence="6" id="KW-0833">Ubl conjugation pathway</keyword>
<evidence type="ECO:0000256" key="9">
    <source>
        <dbReference type="ARBA" id="ARBA00023242"/>
    </source>
</evidence>
<dbReference type="SUPFAM" id="SSF54001">
    <property type="entry name" value="Cysteine proteinases"/>
    <property type="match status" value="1"/>
</dbReference>
<evidence type="ECO:0000313" key="14">
    <source>
        <dbReference type="Proteomes" id="UP001465755"/>
    </source>
</evidence>
<dbReference type="GO" id="GO:0016579">
    <property type="term" value="P:protein deubiquitination"/>
    <property type="evidence" value="ECO:0007669"/>
    <property type="project" value="InterPro"/>
</dbReference>
<protein>
    <recommendedName>
        <fullName evidence="4">ubiquitinyl hydrolase 1</fullName>
        <ecNumber evidence="4">3.4.19.12</ecNumber>
    </recommendedName>
</protein>
<dbReference type="GO" id="GO:0005829">
    <property type="term" value="C:cytosol"/>
    <property type="evidence" value="ECO:0007669"/>
    <property type="project" value="TreeGrafter"/>
</dbReference>
<feature type="region of interest" description="Disordered" evidence="10">
    <location>
        <begin position="375"/>
        <end position="432"/>
    </location>
</feature>